<proteinExistence type="inferred from homology"/>
<evidence type="ECO:0000313" key="15">
    <source>
        <dbReference type="EMBL" id="KAA0713675.1"/>
    </source>
</evidence>
<dbReference type="InterPro" id="IPR006909">
    <property type="entry name" value="Rad21/Rec8_C_eu"/>
</dbReference>
<feature type="region of interest" description="Disordered" evidence="12">
    <location>
        <begin position="799"/>
        <end position="820"/>
    </location>
</feature>
<name>A0A5A9NWQ5_9TELE</name>
<evidence type="ECO:0000256" key="12">
    <source>
        <dbReference type="SAM" id="MobiDB-lite"/>
    </source>
</evidence>
<dbReference type="PANTHER" id="PTHR16208">
    <property type="entry name" value="MICROTUBULE-ASSOCIATED PROTEIN/SYNTAPHILIN"/>
    <property type="match status" value="1"/>
</dbReference>
<feature type="compositionally biased region" description="Polar residues" evidence="12">
    <location>
        <begin position="627"/>
        <end position="653"/>
    </location>
</feature>
<dbReference type="GO" id="GO:0005881">
    <property type="term" value="C:cytoplasmic microtubule"/>
    <property type="evidence" value="ECO:0007669"/>
    <property type="project" value="TreeGrafter"/>
</dbReference>
<evidence type="ECO:0000256" key="1">
    <source>
        <dbReference type="ARBA" id="ARBA00004167"/>
    </source>
</evidence>
<feature type="region of interest" description="Disordered" evidence="12">
    <location>
        <begin position="613"/>
        <end position="653"/>
    </location>
</feature>
<keyword evidence="10" id="KW-0472">Membrane</keyword>
<keyword evidence="4" id="KW-0158">Chromosome</keyword>
<dbReference type="GO" id="GO:0005694">
    <property type="term" value="C:chromosome"/>
    <property type="evidence" value="ECO:0007669"/>
    <property type="project" value="UniProtKB-SubCell"/>
</dbReference>
<dbReference type="EMBL" id="SOYY01000012">
    <property type="protein sequence ID" value="KAA0713675.1"/>
    <property type="molecule type" value="Genomic_DNA"/>
</dbReference>
<dbReference type="Proteomes" id="UP000324632">
    <property type="component" value="Chromosome 12"/>
</dbReference>
<accession>A0A5A9NWQ5</accession>
<reference evidence="15 16" key="1">
    <citation type="journal article" date="2019" name="Mol. Ecol. Resour.">
        <title>Chromosome-level genome assembly of Triplophysa tibetana, a fish adapted to the harsh high-altitude environment of the Tibetan Plateau.</title>
        <authorList>
            <person name="Yang X."/>
            <person name="Liu H."/>
            <person name="Ma Z."/>
            <person name="Zou Y."/>
            <person name="Zou M."/>
            <person name="Mao Y."/>
            <person name="Li X."/>
            <person name="Wang H."/>
            <person name="Chen T."/>
            <person name="Wang W."/>
            <person name="Yang R."/>
        </authorList>
    </citation>
    <scope>NUCLEOTIDE SEQUENCE [LARGE SCALE GENOMIC DNA]</scope>
    <source>
        <strain evidence="15">TTIB1903HZAU</strain>
        <tissue evidence="15">Muscle</tissue>
    </source>
</reference>
<comment type="subcellular location">
    <subcellularLocation>
        <location evidence="2">Chromosome</location>
    </subcellularLocation>
    <subcellularLocation>
        <location evidence="1">Membrane</location>
        <topology evidence="1">Single-pass membrane protein</topology>
    </subcellularLocation>
</comment>
<dbReference type="GO" id="GO:0030182">
    <property type="term" value="P:neuron differentiation"/>
    <property type="evidence" value="ECO:0007669"/>
    <property type="project" value="TreeGrafter"/>
</dbReference>
<feature type="region of interest" description="Disordered" evidence="12">
    <location>
        <begin position="404"/>
        <end position="427"/>
    </location>
</feature>
<keyword evidence="7" id="KW-0159">Chromosome partition</keyword>
<comment type="similarity">
    <text evidence="3">Belongs to the rad21 family.</text>
</comment>
<dbReference type="AlphaFoldDB" id="A0A5A9NWQ5"/>
<dbReference type="PANTHER" id="PTHR16208:SF5">
    <property type="entry name" value="SYNTAPHILIN-LIKE"/>
    <property type="match status" value="1"/>
</dbReference>
<comment type="caution">
    <text evidence="15">The sequence shown here is derived from an EMBL/GenBank/DDBJ whole genome shotgun (WGS) entry which is preliminary data.</text>
</comment>
<keyword evidence="6" id="KW-0812">Transmembrane</keyword>
<gene>
    <name evidence="15" type="ORF">E1301_Tti013366</name>
</gene>
<dbReference type="Pfam" id="PF04825">
    <property type="entry name" value="Rad21_Rec8_N"/>
    <property type="match status" value="1"/>
</dbReference>
<dbReference type="CDD" id="cd21792">
    <property type="entry name" value="Rad21_Rec8_M_NXP1-like"/>
    <property type="match status" value="1"/>
</dbReference>
<evidence type="ECO:0000259" key="13">
    <source>
        <dbReference type="Pfam" id="PF04824"/>
    </source>
</evidence>
<feature type="domain" description="Rad21/Rec8-like protein C-terminal eukaryotic" evidence="13">
    <location>
        <begin position="498"/>
        <end position="544"/>
    </location>
</feature>
<feature type="coiled-coil region" evidence="11">
    <location>
        <begin position="690"/>
        <end position="755"/>
    </location>
</feature>
<evidence type="ECO:0000313" key="16">
    <source>
        <dbReference type="Proteomes" id="UP000324632"/>
    </source>
</evidence>
<feature type="compositionally biased region" description="Basic and acidic residues" evidence="12">
    <location>
        <begin position="368"/>
        <end position="377"/>
    </location>
</feature>
<keyword evidence="5" id="KW-0597">Phosphoprotein</keyword>
<feature type="region of interest" description="Disordered" evidence="12">
    <location>
        <begin position="908"/>
        <end position="935"/>
    </location>
</feature>
<evidence type="ECO:0000256" key="7">
    <source>
        <dbReference type="ARBA" id="ARBA00022829"/>
    </source>
</evidence>
<dbReference type="GO" id="GO:0016020">
    <property type="term" value="C:membrane"/>
    <property type="evidence" value="ECO:0007669"/>
    <property type="project" value="UniProtKB-SubCell"/>
</dbReference>
<evidence type="ECO:0000256" key="8">
    <source>
        <dbReference type="ARBA" id="ARBA00022989"/>
    </source>
</evidence>
<dbReference type="SUPFAM" id="SSF46785">
    <property type="entry name" value="Winged helix' DNA-binding domain"/>
    <property type="match status" value="1"/>
</dbReference>
<dbReference type="GO" id="GO:0005739">
    <property type="term" value="C:mitochondrion"/>
    <property type="evidence" value="ECO:0007669"/>
    <property type="project" value="TreeGrafter"/>
</dbReference>
<evidence type="ECO:0000256" key="10">
    <source>
        <dbReference type="ARBA" id="ARBA00023136"/>
    </source>
</evidence>
<sequence length="1136" mass="125448">MFYSQLFTSKRGTLAKIWLAAHWEKKVTKAYVFECDLETTIKEILSPQVKIGLRTSSHLLVGVVRIYSRKTRYLLADCSDALVKIKVAFRPGQTDLPEDALEATFNNITLHEDFNDFDFQLPDLNTIDVADHFSLNQCRTEDITLKETLGSSLLTVGLGEETHTYQGLFDQSFSVQGDCFGDEEMQVDLIDMISSNSKDALVTDFYGNIPNESPATPPPTSLSVKEPVFVNQEVSTSKTGVNSPALTETTFLVHAEEGFALAPIVIIPSSIKKSGNAKRKLVVDRSKELTNDVIREQLADTSDLLTTLEIAPPTQQLMEWKANGGVKQLFLCFCLPVLHPDLKQLFPRNMSPRRQRSDVEVGEQTDPEEMREQTREADSEDTAEPILDEWSLLQESIAPDIAADTSVEPSVSHTEPPLPWNTTREESRMRVSYPEPLSEDSMLTNLFREARETSVVTQTREQSLLDNQDVEDKRMTIQARKLLQMLKTQNCSPDATYSLHAMCERGSRSYVAAIFFCLLVLKKQQALNLLQSVPYSDITATPGPLFHSLRIRLFLQGPCALSSAASVRTCTQQPNMTSRASLACVQGYPTSMNKLHRDTAAEKTQIHDVLRPAATSSARHSHGDSPLRSSYSTAPCKCTESNTATRSNPTTPRRQVKYAACSENHGIRPPAPEQYLTPLQQKEVCIRHLQARLKDNVERLQDRDSEIEDLRMRLTQMQDDWIEEECHRVEAQLALKEARMEIRQLQQAVDTVRSNLGVPESEQQDCKSESLHACSLGPRIGASRSCGCSPAHTMSHSATFTRLSSETSPGTTDRNGNVHSKRYIPANRGAMTLPRGDGRTHLLLEAALLHEQLPHAQICPVLSRSSTCERLCGGETVLPVNRSYHAVNNNCSCGPHSYLPHHHLFLHLPQEEAPPPPPPPAPPSASEVGDKPGYRSQACSPTITWISEGGGGEELSIITSATCAPDVTLAEPHVFSPSSAATSPAQMSYSTEPLPLDNTVEFTLLTTTPMMLTKPQVHQPCPRSSPLAESPQEAVLITVSEENQVGGACAAEEEAEPTSPQRSHWSRYFLIDLLAVAVPVVPTLAWFCRGARNEGMPMYNMGSLLRGCCAVALHSLRRVGSGCDRSPSGTGRAKPI</sequence>
<evidence type="ECO:0000259" key="14">
    <source>
        <dbReference type="Pfam" id="PF04825"/>
    </source>
</evidence>
<dbReference type="InterPro" id="IPR049589">
    <property type="entry name" value="NXP1_M-like"/>
</dbReference>
<feature type="compositionally biased region" description="Polar residues" evidence="12">
    <location>
        <begin position="799"/>
        <end position="818"/>
    </location>
</feature>
<evidence type="ECO:0000256" key="6">
    <source>
        <dbReference type="ARBA" id="ARBA00022692"/>
    </source>
</evidence>
<keyword evidence="8" id="KW-1133">Transmembrane helix</keyword>
<dbReference type="Pfam" id="PF15290">
    <property type="entry name" value="Syntaphilin"/>
    <property type="match status" value="1"/>
</dbReference>
<feature type="domain" description="Rad21/Rec8-like protein N-terminal" evidence="14">
    <location>
        <begin position="1"/>
        <end position="100"/>
    </location>
</feature>
<evidence type="ECO:0000256" key="9">
    <source>
        <dbReference type="ARBA" id="ARBA00023054"/>
    </source>
</evidence>
<keyword evidence="16" id="KW-1185">Reference proteome</keyword>
<evidence type="ECO:0000256" key="11">
    <source>
        <dbReference type="SAM" id="Coils"/>
    </source>
</evidence>
<dbReference type="GO" id="GO:0007059">
    <property type="term" value="P:chromosome segregation"/>
    <property type="evidence" value="ECO:0007669"/>
    <property type="project" value="UniProtKB-KW"/>
</dbReference>
<protein>
    <submittedName>
        <fullName evidence="15">Double-strand-break repair protein rad21-like protein 1</fullName>
    </submittedName>
</protein>
<keyword evidence="9 11" id="KW-0175">Coiled coil</keyword>
<evidence type="ECO:0000256" key="4">
    <source>
        <dbReference type="ARBA" id="ARBA00022454"/>
    </source>
</evidence>
<evidence type="ECO:0000256" key="5">
    <source>
        <dbReference type="ARBA" id="ARBA00022553"/>
    </source>
</evidence>
<evidence type="ECO:0000256" key="3">
    <source>
        <dbReference type="ARBA" id="ARBA00009870"/>
    </source>
</evidence>
<organism evidence="15 16">
    <name type="scientific">Triplophysa tibetana</name>
    <dbReference type="NCBI Taxonomy" id="1572043"/>
    <lineage>
        <taxon>Eukaryota</taxon>
        <taxon>Metazoa</taxon>
        <taxon>Chordata</taxon>
        <taxon>Craniata</taxon>
        <taxon>Vertebrata</taxon>
        <taxon>Euteleostomi</taxon>
        <taxon>Actinopterygii</taxon>
        <taxon>Neopterygii</taxon>
        <taxon>Teleostei</taxon>
        <taxon>Ostariophysi</taxon>
        <taxon>Cypriniformes</taxon>
        <taxon>Nemacheilidae</taxon>
        <taxon>Triplophysa</taxon>
    </lineage>
</organism>
<feature type="compositionally biased region" description="Pro residues" evidence="12">
    <location>
        <begin position="912"/>
        <end position="923"/>
    </location>
</feature>
<evidence type="ECO:0000256" key="2">
    <source>
        <dbReference type="ARBA" id="ARBA00004286"/>
    </source>
</evidence>
<feature type="region of interest" description="Disordered" evidence="12">
    <location>
        <begin position="349"/>
        <end position="383"/>
    </location>
</feature>
<dbReference type="InterPro" id="IPR028197">
    <property type="entry name" value="Syntaphilin/Syntabulin"/>
</dbReference>
<dbReference type="Pfam" id="PF04824">
    <property type="entry name" value="Rad21_Rec8"/>
    <property type="match status" value="1"/>
</dbReference>
<dbReference type="InterPro" id="IPR006910">
    <property type="entry name" value="Rad21_Rec8_N"/>
</dbReference>
<dbReference type="InterPro" id="IPR036390">
    <property type="entry name" value="WH_DNA-bd_sf"/>
</dbReference>